<gene>
    <name evidence="3" type="ORF">DFR39_102594</name>
</gene>
<sequence length="463" mass="48748">MKRWLGAARLNSYAQILPLAWPVFIGQLAVLMYSTIDTVLVARYGALDLAALAVGNAMYTSIFVGLMGVVLAISPFAAQRFGARDLTGVGESLHQAVWLALGLTLLGELLLLWPDPLLALAQPEPAVEAIIRLHLQLLGLALPAAMLFTVYRGFNTAVSRPKAVMGLQLAGLLLKLPLSALLIHGHESLGGWQGMGAPGGALSTALVVWGQLTAGFVLLRRDPHYQPFGIQQGGLHAPRWDLIRQLLRLGLPMGGAIVIEVTGFTFMALFISRLGATPVAGHQLAANLVAMMFMLPMALGNATGALVGQRIGARDPRAAERLGWHGLEFALGCALLLGGAIFLLRGPVLALYTTDAAILAAAAPLLLWVWIFHLGDASQAISASVLRAHHVTVAPMVVYALAIWGVGMGGGYWLAFEQPWPALAGARGFWAAAAAGLVLAALGLVIVQQMVQKALRAEASAAA</sequence>
<feature type="transmembrane region" description="Helical" evidence="2">
    <location>
        <begin position="249"/>
        <end position="272"/>
    </location>
</feature>
<dbReference type="GO" id="GO:0042910">
    <property type="term" value="F:xenobiotic transmembrane transporter activity"/>
    <property type="evidence" value="ECO:0007669"/>
    <property type="project" value="InterPro"/>
</dbReference>
<dbReference type="Proteomes" id="UP000295357">
    <property type="component" value="Unassembled WGS sequence"/>
</dbReference>
<accession>A0A4R6N9B4</accession>
<feature type="transmembrane region" description="Helical" evidence="2">
    <location>
        <begin position="195"/>
        <end position="219"/>
    </location>
</feature>
<dbReference type="InterPro" id="IPR050222">
    <property type="entry name" value="MATE_MdtK"/>
</dbReference>
<keyword evidence="4" id="KW-1185">Reference proteome</keyword>
<organism evidence="3 4">
    <name type="scientific">Roseateles asaccharophilus</name>
    <dbReference type="NCBI Taxonomy" id="582607"/>
    <lineage>
        <taxon>Bacteria</taxon>
        <taxon>Pseudomonadati</taxon>
        <taxon>Pseudomonadota</taxon>
        <taxon>Betaproteobacteria</taxon>
        <taxon>Burkholderiales</taxon>
        <taxon>Sphaerotilaceae</taxon>
        <taxon>Roseateles</taxon>
    </lineage>
</organism>
<name>A0A4R6N9B4_9BURK</name>
<comment type="caution">
    <text evidence="3">The sequence shown here is derived from an EMBL/GenBank/DDBJ whole genome shotgun (WGS) entry which is preliminary data.</text>
</comment>
<dbReference type="NCBIfam" id="TIGR00797">
    <property type="entry name" value="matE"/>
    <property type="match status" value="1"/>
</dbReference>
<keyword evidence="1" id="KW-0813">Transport</keyword>
<dbReference type="RefSeq" id="WP_133602938.1">
    <property type="nucleotide sequence ID" value="NZ_JAUFPJ010000002.1"/>
</dbReference>
<evidence type="ECO:0000313" key="3">
    <source>
        <dbReference type="EMBL" id="TDP12201.1"/>
    </source>
</evidence>
<dbReference type="InterPro" id="IPR002528">
    <property type="entry name" value="MATE_fam"/>
</dbReference>
<feature type="transmembrane region" description="Helical" evidence="2">
    <location>
        <begin position="163"/>
        <end position="183"/>
    </location>
</feature>
<feature type="transmembrane region" description="Helical" evidence="2">
    <location>
        <begin position="96"/>
        <end position="113"/>
    </location>
</feature>
<protein>
    <submittedName>
        <fullName evidence="3">MATE family multidrug resistance protein</fullName>
    </submittedName>
</protein>
<keyword evidence="2" id="KW-0472">Membrane</keyword>
<feature type="transmembrane region" description="Helical" evidence="2">
    <location>
        <begin position="356"/>
        <end position="375"/>
    </location>
</feature>
<keyword evidence="2" id="KW-1133">Transmembrane helix</keyword>
<evidence type="ECO:0000256" key="1">
    <source>
        <dbReference type="ARBA" id="ARBA00022448"/>
    </source>
</evidence>
<feature type="transmembrane region" description="Helical" evidence="2">
    <location>
        <begin position="12"/>
        <end position="36"/>
    </location>
</feature>
<keyword evidence="2" id="KW-0812">Transmembrane</keyword>
<dbReference type="GO" id="GO:0015297">
    <property type="term" value="F:antiporter activity"/>
    <property type="evidence" value="ECO:0007669"/>
    <property type="project" value="InterPro"/>
</dbReference>
<dbReference type="AlphaFoldDB" id="A0A4R6N9B4"/>
<feature type="transmembrane region" description="Helical" evidence="2">
    <location>
        <begin position="428"/>
        <end position="447"/>
    </location>
</feature>
<evidence type="ECO:0000313" key="4">
    <source>
        <dbReference type="Proteomes" id="UP000295357"/>
    </source>
</evidence>
<proteinExistence type="predicted"/>
<dbReference type="GO" id="GO:0005886">
    <property type="term" value="C:plasma membrane"/>
    <property type="evidence" value="ECO:0007669"/>
    <property type="project" value="TreeGrafter"/>
</dbReference>
<dbReference type="Pfam" id="PF01554">
    <property type="entry name" value="MatE"/>
    <property type="match status" value="2"/>
</dbReference>
<feature type="transmembrane region" description="Helical" evidence="2">
    <location>
        <begin position="396"/>
        <end position="416"/>
    </location>
</feature>
<reference evidence="3 4" key="1">
    <citation type="submission" date="2019-03" db="EMBL/GenBank/DDBJ databases">
        <title>Genomic Encyclopedia of Type Strains, Phase IV (KMG-IV): sequencing the most valuable type-strain genomes for metagenomic binning, comparative biology and taxonomic classification.</title>
        <authorList>
            <person name="Goeker M."/>
        </authorList>
    </citation>
    <scope>NUCLEOTIDE SEQUENCE [LARGE SCALE GENOMIC DNA]</scope>
    <source>
        <strain evidence="3 4">DSM 25082</strain>
    </source>
</reference>
<dbReference type="EMBL" id="SNXE01000002">
    <property type="protein sequence ID" value="TDP12201.1"/>
    <property type="molecule type" value="Genomic_DNA"/>
</dbReference>
<dbReference type="PANTHER" id="PTHR43298:SF2">
    <property type="entry name" value="FMN_FAD EXPORTER YEEO-RELATED"/>
    <property type="match status" value="1"/>
</dbReference>
<feature type="transmembrane region" description="Helical" evidence="2">
    <location>
        <begin position="133"/>
        <end position="151"/>
    </location>
</feature>
<feature type="transmembrane region" description="Helical" evidence="2">
    <location>
        <begin position="284"/>
        <end position="308"/>
    </location>
</feature>
<evidence type="ECO:0000256" key="2">
    <source>
        <dbReference type="SAM" id="Phobius"/>
    </source>
</evidence>
<dbReference type="OrthoDB" id="9780160at2"/>
<feature type="transmembrane region" description="Helical" evidence="2">
    <location>
        <begin position="56"/>
        <end position="76"/>
    </location>
</feature>
<feature type="transmembrane region" description="Helical" evidence="2">
    <location>
        <begin position="329"/>
        <end position="350"/>
    </location>
</feature>
<dbReference type="PANTHER" id="PTHR43298">
    <property type="entry name" value="MULTIDRUG RESISTANCE PROTEIN NORM-RELATED"/>
    <property type="match status" value="1"/>
</dbReference>